<evidence type="ECO:0000313" key="2">
    <source>
        <dbReference type="EMBL" id="MFD0854572.1"/>
    </source>
</evidence>
<dbReference type="Gene3D" id="1.10.101.10">
    <property type="entry name" value="PGBD-like superfamily/PGBD"/>
    <property type="match status" value="1"/>
</dbReference>
<proteinExistence type="predicted"/>
<evidence type="ECO:0000313" key="3">
    <source>
        <dbReference type="Proteomes" id="UP001597083"/>
    </source>
</evidence>
<accession>A0ABW3CLB3</accession>
<organism evidence="2 3">
    <name type="scientific">Actinomadura adrarensis</name>
    <dbReference type="NCBI Taxonomy" id="1819600"/>
    <lineage>
        <taxon>Bacteria</taxon>
        <taxon>Bacillati</taxon>
        <taxon>Actinomycetota</taxon>
        <taxon>Actinomycetes</taxon>
        <taxon>Streptosporangiales</taxon>
        <taxon>Thermomonosporaceae</taxon>
        <taxon>Actinomadura</taxon>
    </lineage>
</organism>
<feature type="domain" description="Peptidoglycan binding-like" evidence="1">
    <location>
        <begin position="25"/>
        <end position="78"/>
    </location>
</feature>
<name>A0ABW3CLB3_9ACTN</name>
<dbReference type="EMBL" id="JBHTIR010003032">
    <property type="protein sequence ID" value="MFD0854572.1"/>
    <property type="molecule type" value="Genomic_DNA"/>
</dbReference>
<gene>
    <name evidence="2" type="ORF">ACFQ07_20210</name>
</gene>
<comment type="caution">
    <text evidence="2">The sequence shown here is derived from an EMBL/GenBank/DDBJ whole genome shotgun (WGS) entry which is preliminary data.</text>
</comment>
<keyword evidence="3" id="KW-1185">Reference proteome</keyword>
<evidence type="ECO:0000259" key="1">
    <source>
        <dbReference type="Pfam" id="PF01471"/>
    </source>
</evidence>
<dbReference type="Pfam" id="PF01471">
    <property type="entry name" value="PG_binding_1"/>
    <property type="match status" value="1"/>
</dbReference>
<sequence length="87" mass="10080">MTQVATQAPPFQGRLLQRRRPIEYGDDVEMWQKRMDERGWEITVDGKYGPQSEAKCKAFQQEKGLPATGVVDKETWEKTWTAPITRP</sequence>
<dbReference type="InterPro" id="IPR036366">
    <property type="entry name" value="PGBDSf"/>
</dbReference>
<reference evidence="3" key="1">
    <citation type="journal article" date="2019" name="Int. J. Syst. Evol. Microbiol.">
        <title>The Global Catalogue of Microorganisms (GCM) 10K type strain sequencing project: providing services to taxonomists for standard genome sequencing and annotation.</title>
        <authorList>
            <consortium name="The Broad Institute Genomics Platform"/>
            <consortium name="The Broad Institute Genome Sequencing Center for Infectious Disease"/>
            <person name="Wu L."/>
            <person name="Ma J."/>
        </authorList>
    </citation>
    <scope>NUCLEOTIDE SEQUENCE [LARGE SCALE GENOMIC DNA]</scope>
    <source>
        <strain evidence="3">JCM 31696</strain>
    </source>
</reference>
<dbReference type="SUPFAM" id="SSF47090">
    <property type="entry name" value="PGBD-like"/>
    <property type="match status" value="1"/>
</dbReference>
<dbReference type="InterPro" id="IPR036365">
    <property type="entry name" value="PGBD-like_sf"/>
</dbReference>
<dbReference type="InterPro" id="IPR002477">
    <property type="entry name" value="Peptidoglycan-bd-like"/>
</dbReference>
<protein>
    <submittedName>
        <fullName evidence="2">Peptidoglycan-binding protein</fullName>
    </submittedName>
</protein>
<dbReference type="Proteomes" id="UP001597083">
    <property type="component" value="Unassembled WGS sequence"/>
</dbReference>